<dbReference type="AlphaFoldDB" id="A0A0A9YM38"/>
<evidence type="ECO:0000313" key="1">
    <source>
        <dbReference type="EMBL" id="JAG32691.1"/>
    </source>
</evidence>
<feature type="non-terminal residue" evidence="1">
    <location>
        <position position="1"/>
    </location>
</feature>
<reference evidence="1" key="2">
    <citation type="submission" date="2014-07" db="EMBL/GenBank/DDBJ databases">
        <authorList>
            <person name="Hull J."/>
        </authorList>
    </citation>
    <scope>NUCLEOTIDE SEQUENCE</scope>
</reference>
<dbReference type="PANTHER" id="PTHR37162">
    <property type="entry name" value="HAT FAMILY DIMERISATION DOMAINCONTAINING PROTEIN-RELATED"/>
    <property type="match status" value="1"/>
</dbReference>
<sequence length="202" mass="23087">FSKLLVEELNLSFYSIIIDETTDISTCKQLAVLVTYFDLSSFETKVDLLDLVACPDSTSQSIFNTLNDCLTTNKVNVCRWSGFCSDTTANMMGSHNSVSTKIKEEYPHVNIVKCACHMIHLCASYACRCLPDSLEDLCRTVFNHFSRSPKNTAAYEEFQHFYNLKPHKLLRPCQTRWLSIRACVSRLIEQWDALLAYWAVLS</sequence>
<protein>
    <submittedName>
        <fullName evidence="1">Uncharacterized protein</fullName>
    </submittedName>
</protein>
<proteinExistence type="predicted"/>
<dbReference type="SUPFAM" id="SSF53098">
    <property type="entry name" value="Ribonuclease H-like"/>
    <property type="match status" value="1"/>
</dbReference>
<name>A0A0A9YM38_LYGHE</name>
<accession>A0A0A9YM38</accession>
<dbReference type="PANTHER" id="PTHR37162:SF1">
    <property type="entry name" value="BED-TYPE DOMAIN-CONTAINING PROTEIN"/>
    <property type="match status" value="1"/>
</dbReference>
<feature type="non-terminal residue" evidence="1">
    <location>
        <position position="202"/>
    </location>
</feature>
<gene>
    <name evidence="1" type="ORF">CM83_105002</name>
</gene>
<dbReference type="InterPro" id="IPR012337">
    <property type="entry name" value="RNaseH-like_sf"/>
</dbReference>
<reference evidence="1" key="1">
    <citation type="journal article" date="2014" name="PLoS ONE">
        <title>Transcriptome-Based Identification of ABC Transporters in the Western Tarnished Plant Bug Lygus hesperus.</title>
        <authorList>
            <person name="Hull J.J."/>
            <person name="Chaney K."/>
            <person name="Geib S.M."/>
            <person name="Fabrick J.A."/>
            <person name="Brent C.S."/>
            <person name="Walsh D."/>
            <person name="Lavine L.C."/>
        </authorList>
    </citation>
    <scope>NUCLEOTIDE SEQUENCE</scope>
</reference>
<organism evidence="1">
    <name type="scientific">Lygus hesperus</name>
    <name type="common">Western plant bug</name>
    <dbReference type="NCBI Taxonomy" id="30085"/>
    <lineage>
        <taxon>Eukaryota</taxon>
        <taxon>Metazoa</taxon>
        <taxon>Ecdysozoa</taxon>
        <taxon>Arthropoda</taxon>
        <taxon>Hexapoda</taxon>
        <taxon>Insecta</taxon>
        <taxon>Pterygota</taxon>
        <taxon>Neoptera</taxon>
        <taxon>Paraneoptera</taxon>
        <taxon>Hemiptera</taxon>
        <taxon>Heteroptera</taxon>
        <taxon>Panheteroptera</taxon>
        <taxon>Cimicomorpha</taxon>
        <taxon>Miridae</taxon>
        <taxon>Mirini</taxon>
        <taxon>Lygus</taxon>
    </lineage>
</organism>
<dbReference type="EMBL" id="GBHO01010913">
    <property type="protein sequence ID" value="JAG32691.1"/>
    <property type="molecule type" value="Transcribed_RNA"/>
</dbReference>